<evidence type="ECO:0000313" key="2">
    <source>
        <dbReference type="Proteomes" id="UP000030661"/>
    </source>
</evidence>
<proteinExistence type="predicted"/>
<name>A0A081C5Q8_VECG1</name>
<evidence type="ECO:0000313" key="1">
    <source>
        <dbReference type="EMBL" id="GAK59913.1"/>
    </source>
</evidence>
<accession>A0A081C5Q8</accession>
<dbReference type="AlphaFoldDB" id="A0A081C5Q8"/>
<keyword evidence="2" id="KW-1185">Reference proteome</keyword>
<dbReference type="EMBL" id="DF820471">
    <property type="protein sequence ID" value="GAK59913.1"/>
    <property type="molecule type" value="Genomic_DNA"/>
</dbReference>
<organism evidence="1">
    <name type="scientific">Vecturithrix granuli</name>
    <dbReference type="NCBI Taxonomy" id="1499967"/>
    <lineage>
        <taxon>Bacteria</taxon>
        <taxon>Candidatus Moduliflexota</taxon>
        <taxon>Candidatus Vecturitrichia</taxon>
        <taxon>Candidatus Vecturitrichales</taxon>
        <taxon>Candidatus Vecturitrichaceae</taxon>
        <taxon>Candidatus Vecturithrix</taxon>
    </lineage>
</organism>
<evidence type="ECO:0008006" key="3">
    <source>
        <dbReference type="Google" id="ProtNLM"/>
    </source>
</evidence>
<gene>
    <name evidence="1" type="ORF">U27_06899</name>
</gene>
<sequence>MYLLVKVVEIKGHCPVYKVGDSFRLEDGFRLVADIPLCMHALAALLPFYNALRFCEPKQLGLAEKDNPASAYVQCPDSVSRTDGGTVIFEISKVEKP</sequence>
<dbReference type="NCBIfam" id="TIGR04076">
    <property type="entry name" value="TIGR04076 family protein"/>
    <property type="match status" value="1"/>
</dbReference>
<reference evidence="1" key="1">
    <citation type="journal article" date="2015" name="PeerJ">
        <title>First genomic representation of candidate bacterial phylum KSB3 points to enhanced environmental sensing as a trigger of wastewater bulking.</title>
        <authorList>
            <person name="Sekiguchi Y."/>
            <person name="Ohashi A."/>
            <person name="Parks D.H."/>
            <person name="Yamauchi T."/>
            <person name="Tyson G.W."/>
            <person name="Hugenholtz P."/>
        </authorList>
    </citation>
    <scope>NUCLEOTIDE SEQUENCE [LARGE SCALE GENOMIC DNA]</scope>
</reference>
<dbReference type="Proteomes" id="UP000030661">
    <property type="component" value="Unassembled WGS sequence"/>
</dbReference>
<dbReference type="HOGENOM" id="CLU_176008_0_0_0"/>
<dbReference type="InterPro" id="IPR023811">
    <property type="entry name" value="CHP04076"/>
</dbReference>
<protein>
    <recommendedName>
        <fullName evidence="3">TIGR04076 family protein</fullName>
    </recommendedName>
</protein>